<feature type="compositionally biased region" description="Basic residues" evidence="2">
    <location>
        <begin position="186"/>
        <end position="200"/>
    </location>
</feature>
<feature type="compositionally biased region" description="Basic and acidic residues" evidence="2">
    <location>
        <begin position="207"/>
        <end position="216"/>
    </location>
</feature>
<dbReference type="Pfam" id="PF00098">
    <property type="entry name" value="zf-CCHC"/>
    <property type="match status" value="1"/>
</dbReference>
<evidence type="ECO:0000256" key="2">
    <source>
        <dbReference type="SAM" id="MobiDB-lite"/>
    </source>
</evidence>
<keyword evidence="1" id="KW-0479">Metal-binding</keyword>
<gene>
    <name evidence="4" type="ORF">QYE76_018505</name>
</gene>
<feature type="region of interest" description="Disordered" evidence="2">
    <location>
        <begin position="181"/>
        <end position="216"/>
    </location>
</feature>
<organism evidence="4 5">
    <name type="scientific">Lolium multiflorum</name>
    <name type="common">Italian ryegrass</name>
    <name type="synonym">Lolium perenne subsp. multiflorum</name>
    <dbReference type="NCBI Taxonomy" id="4521"/>
    <lineage>
        <taxon>Eukaryota</taxon>
        <taxon>Viridiplantae</taxon>
        <taxon>Streptophyta</taxon>
        <taxon>Embryophyta</taxon>
        <taxon>Tracheophyta</taxon>
        <taxon>Spermatophyta</taxon>
        <taxon>Magnoliopsida</taxon>
        <taxon>Liliopsida</taxon>
        <taxon>Poales</taxon>
        <taxon>Poaceae</taxon>
        <taxon>BOP clade</taxon>
        <taxon>Pooideae</taxon>
        <taxon>Poodae</taxon>
        <taxon>Poeae</taxon>
        <taxon>Poeae Chloroplast Group 2 (Poeae type)</taxon>
        <taxon>Loliodinae</taxon>
        <taxon>Loliinae</taxon>
        <taxon>Lolium</taxon>
    </lineage>
</organism>
<name>A0AAD8UX93_LOLMU</name>
<dbReference type="PROSITE" id="PS50158">
    <property type="entry name" value="ZF_CCHC"/>
    <property type="match status" value="1"/>
</dbReference>
<keyword evidence="1" id="KW-0863">Zinc-finger</keyword>
<evidence type="ECO:0000256" key="1">
    <source>
        <dbReference type="PROSITE-ProRule" id="PRU00047"/>
    </source>
</evidence>
<dbReference type="AlphaFoldDB" id="A0AAD8UX93"/>
<reference evidence="4" key="1">
    <citation type="submission" date="2023-07" db="EMBL/GenBank/DDBJ databases">
        <title>A chromosome-level genome assembly of Lolium multiflorum.</title>
        <authorList>
            <person name="Chen Y."/>
            <person name="Copetti D."/>
            <person name="Kolliker R."/>
            <person name="Studer B."/>
        </authorList>
    </citation>
    <scope>NUCLEOTIDE SEQUENCE</scope>
    <source>
        <strain evidence="4">02402/16</strain>
        <tissue evidence="4">Leaf</tissue>
    </source>
</reference>
<dbReference type="SMART" id="SM00343">
    <property type="entry name" value="ZnF_C2HC"/>
    <property type="match status" value="1"/>
</dbReference>
<accession>A0AAD8UX93</accession>
<dbReference type="InterPro" id="IPR001878">
    <property type="entry name" value="Znf_CCHC"/>
</dbReference>
<sequence>MVRRIRFIYRKSYSKFGNDPVHLWQVLEGSRKVRKKRTMEGGVPEGLHKLGQPALEWGKSTDFPKVAGQFPLMKARSPTSEIMASPSINFNQFLEKEKLKSNGSNFTDWFRHVRIFLNGGNLQYVLEAPLGSPPPPAVSEEEKNVFENQNMNKEFPELFSMLKSAKVEIQKKHQVLMVNKTTNFKKQGKPKKGNLKKGGKKAAAPPEKPKGGPKPDTDCYYCNGKGHWKRNCPKYLADLKSALVKKKKVGSLVVGSVEASEEEACSVEYTGPNSQMQLVPRDLGHHLEKASEPVLSDDEGESEEVRPMLEVPPAPATVVETCQDESGELARVKSFCASILKTLAPPLLSEFERTTGLRADAEPFTPKRVTRRSMAAKVGTQGKLASAAESTLLKALGFCPENLAVSDEDLRRFKEFFDSPVREAHLRVLAAIFGKELPTSFEREVPCLRAQPVQ</sequence>
<evidence type="ECO:0000313" key="5">
    <source>
        <dbReference type="Proteomes" id="UP001231189"/>
    </source>
</evidence>
<keyword evidence="1" id="KW-0862">Zinc</keyword>
<protein>
    <recommendedName>
        <fullName evidence="3">CCHC-type domain-containing protein</fullName>
    </recommendedName>
</protein>
<dbReference type="Proteomes" id="UP001231189">
    <property type="component" value="Unassembled WGS sequence"/>
</dbReference>
<proteinExistence type="predicted"/>
<dbReference type="GO" id="GO:0008270">
    <property type="term" value="F:zinc ion binding"/>
    <property type="evidence" value="ECO:0007669"/>
    <property type="project" value="UniProtKB-KW"/>
</dbReference>
<feature type="domain" description="CCHC-type" evidence="3">
    <location>
        <begin position="219"/>
        <end position="234"/>
    </location>
</feature>
<dbReference type="InterPro" id="IPR036875">
    <property type="entry name" value="Znf_CCHC_sf"/>
</dbReference>
<comment type="caution">
    <text evidence="4">The sequence shown here is derived from an EMBL/GenBank/DDBJ whole genome shotgun (WGS) entry which is preliminary data.</text>
</comment>
<dbReference type="Gene3D" id="4.10.60.10">
    <property type="entry name" value="Zinc finger, CCHC-type"/>
    <property type="match status" value="1"/>
</dbReference>
<evidence type="ECO:0000259" key="3">
    <source>
        <dbReference type="PROSITE" id="PS50158"/>
    </source>
</evidence>
<evidence type="ECO:0000313" key="4">
    <source>
        <dbReference type="EMBL" id="KAK1558138.1"/>
    </source>
</evidence>
<dbReference type="GO" id="GO:0003676">
    <property type="term" value="F:nucleic acid binding"/>
    <property type="evidence" value="ECO:0007669"/>
    <property type="project" value="InterPro"/>
</dbReference>
<dbReference type="SUPFAM" id="SSF57756">
    <property type="entry name" value="Retrovirus zinc finger-like domains"/>
    <property type="match status" value="1"/>
</dbReference>
<keyword evidence="5" id="KW-1185">Reference proteome</keyword>
<dbReference type="EMBL" id="JAUUTY010001328">
    <property type="protein sequence ID" value="KAK1558138.1"/>
    <property type="molecule type" value="Genomic_DNA"/>
</dbReference>